<proteinExistence type="inferred from homology"/>
<keyword evidence="3" id="KW-0812">Transmembrane</keyword>
<reference evidence="5" key="1">
    <citation type="submission" date="2021-07" db="EMBL/GenBank/DDBJ databases">
        <title>Complete genome sequencing of a Clostridium isolate.</title>
        <authorList>
            <person name="Ueki A."/>
            <person name="Tonouchi A."/>
        </authorList>
    </citation>
    <scope>NUCLEOTIDE SEQUENCE [LARGE SCALE GENOMIC DNA]</scope>
    <source>
        <strain evidence="5">C5S11</strain>
    </source>
</reference>
<name>A0ABN6IWN0_9CLOT</name>
<evidence type="ECO:0000256" key="1">
    <source>
        <dbReference type="ARBA" id="ARBA00010692"/>
    </source>
</evidence>
<feature type="transmembrane region" description="Helical" evidence="3">
    <location>
        <begin position="12"/>
        <end position="28"/>
    </location>
</feature>
<dbReference type="InterPro" id="IPR003784">
    <property type="entry name" value="BioY"/>
</dbReference>
<feature type="transmembrane region" description="Helical" evidence="3">
    <location>
        <begin position="145"/>
        <end position="168"/>
    </location>
</feature>
<organism evidence="4 5">
    <name type="scientific">Clostridium gelidum</name>
    <dbReference type="NCBI Taxonomy" id="704125"/>
    <lineage>
        <taxon>Bacteria</taxon>
        <taxon>Bacillati</taxon>
        <taxon>Bacillota</taxon>
        <taxon>Clostridia</taxon>
        <taxon>Eubacteriales</taxon>
        <taxon>Clostridiaceae</taxon>
        <taxon>Clostridium</taxon>
    </lineage>
</organism>
<keyword evidence="2" id="KW-0813">Transport</keyword>
<feature type="transmembrane region" description="Helical" evidence="3">
    <location>
        <begin position="112"/>
        <end position="133"/>
    </location>
</feature>
<keyword evidence="3" id="KW-1133">Transmembrane helix</keyword>
<feature type="transmembrane region" description="Helical" evidence="3">
    <location>
        <begin position="81"/>
        <end position="105"/>
    </location>
</feature>
<keyword evidence="2" id="KW-1003">Cell membrane</keyword>
<dbReference type="PANTHER" id="PTHR34295:SF1">
    <property type="entry name" value="BIOTIN TRANSPORTER BIOY"/>
    <property type="match status" value="1"/>
</dbReference>
<dbReference type="Gene3D" id="1.10.1760.20">
    <property type="match status" value="1"/>
</dbReference>
<evidence type="ECO:0000313" key="5">
    <source>
        <dbReference type="Proteomes" id="UP000824633"/>
    </source>
</evidence>
<dbReference type="PIRSF" id="PIRSF016661">
    <property type="entry name" value="BioY"/>
    <property type="match status" value="1"/>
</dbReference>
<dbReference type="EMBL" id="AP024849">
    <property type="protein sequence ID" value="BCZ46540.1"/>
    <property type="molecule type" value="Genomic_DNA"/>
</dbReference>
<protein>
    <recommendedName>
        <fullName evidence="2">Biotin transporter</fullName>
    </recommendedName>
</protein>
<comment type="similarity">
    <text evidence="1 2">Belongs to the BioY family.</text>
</comment>
<keyword evidence="5" id="KW-1185">Reference proteome</keyword>
<keyword evidence="2 3" id="KW-0472">Membrane</keyword>
<evidence type="ECO:0000256" key="3">
    <source>
        <dbReference type="SAM" id="Phobius"/>
    </source>
</evidence>
<gene>
    <name evidence="4" type="ORF">psyc5s11_26070</name>
</gene>
<dbReference type="RefSeq" id="WP_224038014.1">
    <property type="nucleotide sequence ID" value="NZ_AP024849.1"/>
</dbReference>
<evidence type="ECO:0000313" key="4">
    <source>
        <dbReference type="EMBL" id="BCZ46540.1"/>
    </source>
</evidence>
<sequence>MKLNLSIKEMTQIGMCAALMAIFSQLSIPLPFTAVPVTLQIFGLIVLAVIVGAKIGTLSLIVFVILGAIGLPVFANFSGGFGVIVGPTGGYIIGFIIMAFLIGYASSKGNKIFLFVAAYIGVTIDLIIGTLYLKIVTGMTMQGSLIAGLYPFIIKDFITVALAVFIGLKVKKSVEHILTRNVIA</sequence>
<comment type="subcellular location">
    <subcellularLocation>
        <location evidence="2">Cell membrane</location>
        <topology evidence="2">Multi-pass membrane protein</topology>
    </subcellularLocation>
</comment>
<accession>A0ABN6IWN0</accession>
<dbReference type="Pfam" id="PF02632">
    <property type="entry name" value="BioY"/>
    <property type="match status" value="1"/>
</dbReference>
<dbReference type="Proteomes" id="UP000824633">
    <property type="component" value="Chromosome"/>
</dbReference>
<dbReference type="PANTHER" id="PTHR34295">
    <property type="entry name" value="BIOTIN TRANSPORTER BIOY"/>
    <property type="match status" value="1"/>
</dbReference>
<evidence type="ECO:0000256" key="2">
    <source>
        <dbReference type="PIRNR" id="PIRNR016661"/>
    </source>
</evidence>